<dbReference type="OrthoDB" id="9768329at2"/>
<feature type="transmembrane region" description="Helical" evidence="7">
    <location>
        <begin position="12"/>
        <end position="31"/>
    </location>
</feature>
<evidence type="ECO:0000256" key="4">
    <source>
        <dbReference type="ARBA" id="ARBA00022989"/>
    </source>
</evidence>
<evidence type="ECO:0000256" key="5">
    <source>
        <dbReference type="ARBA" id="ARBA00023136"/>
    </source>
</evidence>
<accession>A0A1S2PN02</accession>
<dbReference type="GO" id="GO:0008137">
    <property type="term" value="F:NADH dehydrogenase (ubiquinone) activity"/>
    <property type="evidence" value="ECO:0007669"/>
    <property type="project" value="InterPro"/>
</dbReference>
<evidence type="ECO:0000256" key="6">
    <source>
        <dbReference type="RuleBase" id="RU000320"/>
    </source>
</evidence>
<dbReference type="RefSeq" id="WP_071385058.1">
    <property type="nucleotide sequence ID" value="NZ_MLYO01000066.1"/>
</dbReference>
<feature type="transmembrane region" description="Helical" evidence="7">
    <location>
        <begin position="400"/>
        <end position="421"/>
    </location>
</feature>
<dbReference type="NCBIfam" id="TIGR01972">
    <property type="entry name" value="NDH_I_M"/>
    <property type="match status" value="1"/>
</dbReference>
<proteinExistence type="inferred from homology"/>
<dbReference type="InterPro" id="IPR001750">
    <property type="entry name" value="ND/Mrp_TM"/>
</dbReference>
<evidence type="ECO:0000313" key="10">
    <source>
        <dbReference type="Proteomes" id="UP000179642"/>
    </source>
</evidence>
<feature type="transmembrane region" description="Helical" evidence="7">
    <location>
        <begin position="222"/>
        <end position="240"/>
    </location>
</feature>
<sequence>MIDINESVMQFLLAFVVVGPLLGAVAALLPAPPGLKGKSPGQAVLRHGVTVTGAILIAAIVLALGFDSDHPSKMQATTDISWIPALDVRIHLGIDGISLPLLVLTALLTFLCALYSYFKPPAGGSPKAFVALLLLLESGTLATFAVLDLLLFFLAFETVLIPMYFLIVRWGGEGRTRAAWKFILFTLLGSVVMLLGLLLIGIKAGTFDMVALATDNGRPLTASVQVIAVLAIGIGLAVKAPMWPLHSWLPEAHTAAPTVGSVLLAGVLLKMGTYGFVRILLPIAPHGFHTFAPYLAAFAVVGIIYGSLACLALAKRGAKGDLKRLIAYSSVGHMGFVLLGIATMTPTGVNGALFANIAHGLITGLLFFLVGGLKDRTGTTDLDALAEETGAALYGKAPRLGGLLAFAAVASLGLPGLAGFWGEMLALFGAFEPAAGLSRPAFLTFMAIGAFGTLLTAAYMLIVVRRVCMGGADQEVPELADVHGYEFAAWTPLVALTVGAGLWPRALLGLTDPAVHQLLAGGTR</sequence>
<evidence type="ECO:0000259" key="8">
    <source>
        <dbReference type="Pfam" id="PF00361"/>
    </source>
</evidence>
<dbReference type="PANTHER" id="PTHR43507:SF1">
    <property type="entry name" value="NADH-UBIQUINONE OXIDOREDUCTASE CHAIN 4"/>
    <property type="match status" value="1"/>
</dbReference>
<dbReference type="GO" id="GO:0016020">
    <property type="term" value="C:membrane"/>
    <property type="evidence" value="ECO:0007669"/>
    <property type="project" value="UniProtKB-SubCell"/>
</dbReference>
<protein>
    <submittedName>
        <fullName evidence="9">NADH-quinone oxidoreductase subunit M</fullName>
    </submittedName>
</protein>
<keyword evidence="5 7" id="KW-0472">Membrane</keyword>
<gene>
    <name evidence="9" type="ORF">BIV23_35410</name>
</gene>
<reference evidence="9 10" key="1">
    <citation type="submission" date="2016-10" db="EMBL/GenBank/DDBJ databases">
        <title>Genome sequence of Streptomyces sp. MUSC 1.</title>
        <authorList>
            <person name="Lee L.-H."/>
            <person name="Ser H.-L."/>
            <person name="Law J.W.-F."/>
        </authorList>
    </citation>
    <scope>NUCLEOTIDE SEQUENCE [LARGE SCALE GENOMIC DNA]</scope>
    <source>
        <strain evidence="9 10">MUSC 1</strain>
    </source>
</reference>
<comment type="similarity">
    <text evidence="2">Belongs to the complex I subunit 4 family.</text>
</comment>
<feature type="transmembrane region" description="Helical" evidence="7">
    <location>
        <begin position="441"/>
        <end position="464"/>
    </location>
</feature>
<dbReference type="GO" id="GO:0015990">
    <property type="term" value="P:electron transport coupled proton transport"/>
    <property type="evidence" value="ECO:0007669"/>
    <property type="project" value="TreeGrafter"/>
</dbReference>
<feature type="transmembrane region" description="Helical" evidence="7">
    <location>
        <begin position="182"/>
        <end position="202"/>
    </location>
</feature>
<feature type="transmembrane region" description="Helical" evidence="7">
    <location>
        <begin position="43"/>
        <end position="66"/>
    </location>
</feature>
<feature type="domain" description="NADH:quinone oxidoreductase/Mrp antiporter transmembrane" evidence="8">
    <location>
        <begin position="148"/>
        <end position="433"/>
    </location>
</feature>
<feature type="transmembrane region" description="Helical" evidence="7">
    <location>
        <begin position="97"/>
        <end position="117"/>
    </location>
</feature>
<feature type="transmembrane region" description="Helical" evidence="7">
    <location>
        <begin position="252"/>
        <end position="271"/>
    </location>
</feature>
<keyword evidence="4 7" id="KW-1133">Transmembrane helix</keyword>
<dbReference type="InterPro" id="IPR003918">
    <property type="entry name" value="NADH_UbQ_OxRdtase"/>
</dbReference>
<dbReference type="AlphaFoldDB" id="A0A1S2PN02"/>
<evidence type="ECO:0000256" key="3">
    <source>
        <dbReference type="ARBA" id="ARBA00022692"/>
    </source>
</evidence>
<dbReference type="InterPro" id="IPR010227">
    <property type="entry name" value="NADH_Q_OxRdtase_chainM/4"/>
</dbReference>
<dbReference type="PANTHER" id="PTHR43507">
    <property type="entry name" value="NADH-UBIQUINONE OXIDOREDUCTASE CHAIN 4"/>
    <property type="match status" value="1"/>
</dbReference>
<organism evidence="9 10">
    <name type="scientific">Streptomyces monashensis</name>
    <dbReference type="NCBI Taxonomy" id="1678012"/>
    <lineage>
        <taxon>Bacteria</taxon>
        <taxon>Bacillati</taxon>
        <taxon>Actinomycetota</taxon>
        <taxon>Actinomycetes</taxon>
        <taxon>Kitasatosporales</taxon>
        <taxon>Streptomycetaceae</taxon>
        <taxon>Streptomyces</taxon>
    </lineage>
</organism>
<dbReference type="GO" id="GO:0012505">
    <property type="term" value="C:endomembrane system"/>
    <property type="evidence" value="ECO:0007669"/>
    <property type="project" value="UniProtKB-SubCell"/>
</dbReference>
<dbReference type="GO" id="GO:0003954">
    <property type="term" value="F:NADH dehydrogenase activity"/>
    <property type="evidence" value="ECO:0007669"/>
    <property type="project" value="TreeGrafter"/>
</dbReference>
<comment type="caution">
    <text evidence="9">The sequence shown here is derived from an EMBL/GenBank/DDBJ whole genome shotgun (WGS) entry which is preliminary data.</text>
</comment>
<feature type="transmembrane region" description="Helical" evidence="7">
    <location>
        <begin position="153"/>
        <end position="170"/>
    </location>
</feature>
<dbReference type="Pfam" id="PF00361">
    <property type="entry name" value="Proton_antipo_M"/>
    <property type="match status" value="1"/>
</dbReference>
<dbReference type="GO" id="GO:0042773">
    <property type="term" value="P:ATP synthesis coupled electron transport"/>
    <property type="evidence" value="ECO:0007669"/>
    <property type="project" value="InterPro"/>
</dbReference>
<evidence type="ECO:0000313" key="9">
    <source>
        <dbReference type="EMBL" id="OIJ95187.1"/>
    </source>
</evidence>
<evidence type="ECO:0000256" key="7">
    <source>
        <dbReference type="SAM" id="Phobius"/>
    </source>
</evidence>
<keyword evidence="10" id="KW-1185">Reference proteome</keyword>
<feature type="transmembrane region" description="Helical" evidence="7">
    <location>
        <begin position="325"/>
        <end position="345"/>
    </location>
</feature>
<feature type="transmembrane region" description="Helical" evidence="7">
    <location>
        <begin position="351"/>
        <end position="370"/>
    </location>
</feature>
<name>A0A1S2PN02_9ACTN</name>
<evidence type="ECO:0000256" key="1">
    <source>
        <dbReference type="ARBA" id="ARBA00004127"/>
    </source>
</evidence>
<feature type="transmembrane region" description="Helical" evidence="7">
    <location>
        <begin position="291"/>
        <end position="313"/>
    </location>
</feature>
<comment type="subcellular location">
    <subcellularLocation>
        <location evidence="1">Endomembrane system</location>
        <topology evidence="1">Multi-pass membrane protein</topology>
    </subcellularLocation>
    <subcellularLocation>
        <location evidence="6">Membrane</location>
        <topology evidence="6">Multi-pass membrane protein</topology>
    </subcellularLocation>
</comment>
<keyword evidence="3 6" id="KW-0812">Transmembrane</keyword>
<dbReference type="EMBL" id="MLYO01000066">
    <property type="protein sequence ID" value="OIJ95187.1"/>
    <property type="molecule type" value="Genomic_DNA"/>
</dbReference>
<dbReference type="Proteomes" id="UP000179642">
    <property type="component" value="Unassembled WGS sequence"/>
</dbReference>
<evidence type="ECO:0000256" key="2">
    <source>
        <dbReference type="ARBA" id="ARBA00009025"/>
    </source>
</evidence>
<dbReference type="PRINTS" id="PR01437">
    <property type="entry name" value="NUOXDRDTASE4"/>
</dbReference>
<dbReference type="GO" id="GO:0048039">
    <property type="term" value="F:ubiquinone binding"/>
    <property type="evidence" value="ECO:0007669"/>
    <property type="project" value="TreeGrafter"/>
</dbReference>